<dbReference type="EMBL" id="WJQR01000002">
    <property type="protein sequence ID" value="MRI80840.1"/>
    <property type="molecule type" value="Genomic_DNA"/>
</dbReference>
<dbReference type="PANTHER" id="PTHR33678:SF1">
    <property type="entry name" value="BLL1576 PROTEIN"/>
    <property type="match status" value="1"/>
</dbReference>
<comment type="caution">
    <text evidence="2">The sequence shown here is derived from an EMBL/GenBank/DDBJ whole genome shotgun (WGS) entry which is preliminary data.</text>
</comment>
<gene>
    <name evidence="2" type="ORF">GIY11_02200</name>
</gene>
<dbReference type="AlphaFoldDB" id="A0A844BFV8"/>
<dbReference type="PANTHER" id="PTHR33678">
    <property type="entry name" value="BLL1576 PROTEIN"/>
    <property type="match status" value="1"/>
</dbReference>
<name>A0A844BFV8_9LACT</name>
<dbReference type="InterPro" id="IPR052344">
    <property type="entry name" value="Transposase-related"/>
</dbReference>
<proteinExistence type="predicted"/>
<dbReference type="Pfam" id="PF03050">
    <property type="entry name" value="DDE_Tnp_IS66"/>
    <property type="match status" value="1"/>
</dbReference>
<reference evidence="2 3" key="1">
    <citation type="submission" date="2019-11" db="EMBL/GenBank/DDBJ databases">
        <title>Characterisation of Fundicoccus ignavus gen. nov. sp. nov., a novel genus of the family Aerococcaceae isolated from bulk tank milk.</title>
        <authorList>
            <person name="Siebert A."/>
            <person name="Huptas C."/>
            <person name="Wenning M."/>
            <person name="Scherer S."/>
            <person name="Doll E.V."/>
        </authorList>
    </citation>
    <scope>NUCLEOTIDE SEQUENCE [LARGE SCALE GENOMIC DNA]</scope>
    <source>
        <strain evidence="2 3">DSM 109653</strain>
    </source>
</reference>
<sequence length="133" mass="15463">MQVLKELNKPATSKSYRWLYQSSKDANEQLALYQYKPTRAGENARKFLEGYHGFMYCDGYEGYNKVAEVTRVGCWAHLRRKFNDGIPINSTEIHSQSEVGKDFCDELFEVERAIAYLSPEERLTLRKEKATPI</sequence>
<evidence type="ECO:0000259" key="1">
    <source>
        <dbReference type="Pfam" id="PF03050"/>
    </source>
</evidence>
<feature type="domain" description="Transposase IS66 central" evidence="1">
    <location>
        <begin position="1"/>
        <end position="133"/>
    </location>
</feature>
<evidence type="ECO:0000313" key="2">
    <source>
        <dbReference type="EMBL" id="MRI80840.1"/>
    </source>
</evidence>
<dbReference type="InterPro" id="IPR004291">
    <property type="entry name" value="Transposase_IS66_central"/>
</dbReference>
<protein>
    <submittedName>
        <fullName evidence="2">Transposase</fullName>
    </submittedName>
</protein>
<dbReference type="Proteomes" id="UP000469870">
    <property type="component" value="Unassembled WGS sequence"/>
</dbReference>
<accession>A0A844BFV8</accession>
<evidence type="ECO:0000313" key="3">
    <source>
        <dbReference type="Proteomes" id="UP000469870"/>
    </source>
</evidence>
<organism evidence="2 3">
    <name type="scientific">Fundicoccus ignavus</name>
    <dbReference type="NCBI Taxonomy" id="2664442"/>
    <lineage>
        <taxon>Bacteria</taxon>
        <taxon>Bacillati</taxon>
        <taxon>Bacillota</taxon>
        <taxon>Bacilli</taxon>
        <taxon>Lactobacillales</taxon>
        <taxon>Aerococcaceae</taxon>
        <taxon>Fundicoccus</taxon>
    </lineage>
</organism>